<dbReference type="Proteomes" id="UP000319663">
    <property type="component" value="Unassembled WGS sequence"/>
</dbReference>
<evidence type="ECO:0000313" key="3">
    <source>
        <dbReference type="Proteomes" id="UP000319663"/>
    </source>
</evidence>
<accession>A0A507QQJ3</accession>
<dbReference type="AlphaFoldDB" id="A0A507QQJ3"/>
<sequence length="843" mass="96145">MRPALLRLLRRPSAVSILDCLVSTPSGIEQLESRYKCLRCQSRSVQQNTGLCQTQPELVDDETPARQRRARTKSFRIHEIEPPWSNASDVGLDDFTKLLKLQPEKLEFESDVGHTDDLGTRLVDQPSYRLNFALWEVLLRYRQRHYGDEGTLEIWKGLTIRMDSVLLPVIGERADFFWRSFISAGLKKDSFLKDLADYALELWEATGNRWGGFYDSVVGGFLERGMLQQAVEWHKTLQNPHLAHPNDILRVLELAMASFPLSDTTSLIVPHRNVGRRMSPGVRAFQDICRATDGHHIYGPVISNLLKHGYSMDALLMHGFLTERQDHPRDFEEIQPLLDYAEKYESPGVFKGLQEYARHRFESQPVSNGPGKASPQDSHPKGKGGRWLKHKPTKDEFAARLFATHALTFDMIVGGLQMFGVRAIGSQPLREMAARAHGCQDLLEKLNKLQKADISIGDSVFARLVRKLATEDRWFLLSELVSTDQHPDVFENAALQESLLTQYYVARDWQQYNMALAILDLVSDEGPEMFNIHFRKHIAAREWSAAAKIVDDMALRGKTLANQSMEFLIAQVLTPRRRGVGPAAGCGGHAEDEVGFLFRIFRRVVPAGVFVPPELWIELLKRLGMTRRWDRFRELSLWIARYYAPSKKRSNPSGMGSFPPSGRSPAIGMGPPPSGPGDRMLERIFNPQMQAAIVAWGFMMRLSSKPETKACRIPSLIEQGNGDPIVVPWVRGLALLRELEREGVRLREQEIRRACRQRLAVLFGRPRHSSRRWNRLLRRENPYDVHQVLADVARAWGCSLFGDQENDVERLVNPPSSKMSQRRTHRTLFREVHFEKGAFVQSK</sequence>
<keyword evidence="3" id="KW-1185">Reference proteome</keyword>
<dbReference type="STRING" id="5098.A0A507QQJ3"/>
<name>A0A507QQJ3_MONPU</name>
<proteinExistence type="predicted"/>
<comment type="caution">
    <text evidence="2">The sequence shown here is derived from an EMBL/GenBank/DDBJ whole genome shotgun (WGS) entry which is preliminary data.</text>
</comment>
<evidence type="ECO:0008006" key="4">
    <source>
        <dbReference type="Google" id="ProtNLM"/>
    </source>
</evidence>
<feature type="region of interest" description="Disordered" evidence="1">
    <location>
        <begin position="647"/>
        <end position="677"/>
    </location>
</feature>
<dbReference type="OrthoDB" id="5366531at2759"/>
<dbReference type="EMBL" id="VIFY01000097">
    <property type="protein sequence ID" value="TQB70719.1"/>
    <property type="molecule type" value="Genomic_DNA"/>
</dbReference>
<reference evidence="2 3" key="1">
    <citation type="submission" date="2019-06" db="EMBL/GenBank/DDBJ databases">
        <title>Wine fermentation using esterase from Monascus purpureus.</title>
        <authorList>
            <person name="Geng C."/>
            <person name="Zhang Y."/>
        </authorList>
    </citation>
    <scope>NUCLEOTIDE SEQUENCE [LARGE SCALE GENOMIC DNA]</scope>
    <source>
        <strain evidence="2">HQ1</strain>
    </source>
</reference>
<protein>
    <recommendedName>
        <fullName evidence="4">Pentatricopeptide repeat domain-containing protein</fullName>
    </recommendedName>
</protein>
<evidence type="ECO:0000256" key="1">
    <source>
        <dbReference type="SAM" id="MobiDB-lite"/>
    </source>
</evidence>
<feature type="region of interest" description="Disordered" evidence="1">
    <location>
        <begin position="362"/>
        <end position="389"/>
    </location>
</feature>
<organism evidence="2 3">
    <name type="scientific">Monascus purpureus</name>
    <name type="common">Red mold</name>
    <name type="synonym">Monascus anka</name>
    <dbReference type="NCBI Taxonomy" id="5098"/>
    <lineage>
        <taxon>Eukaryota</taxon>
        <taxon>Fungi</taxon>
        <taxon>Dikarya</taxon>
        <taxon>Ascomycota</taxon>
        <taxon>Pezizomycotina</taxon>
        <taxon>Eurotiomycetes</taxon>
        <taxon>Eurotiomycetidae</taxon>
        <taxon>Eurotiales</taxon>
        <taxon>Aspergillaceae</taxon>
        <taxon>Monascus</taxon>
    </lineage>
</organism>
<gene>
    <name evidence="2" type="ORF">MPDQ_008130</name>
</gene>
<evidence type="ECO:0000313" key="2">
    <source>
        <dbReference type="EMBL" id="TQB70719.1"/>
    </source>
</evidence>